<proteinExistence type="predicted"/>
<organism evidence="1 2">
    <name type="scientific">Citrus sinensis</name>
    <name type="common">Sweet orange</name>
    <name type="synonym">Citrus aurantium var. sinensis</name>
    <dbReference type="NCBI Taxonomy" id="2711"/>
    <lineage>
        <taxon>Eukaryota</taxon>
        <taxon>Viridiplantae</taxon>
        <taxon>Streptophyta</taxon>
        <taxon>Embryophyta</taxon>
        <taxon>Tracheophyta</taxon>
        <taxon>Spermatophyta</taxon>
        <taxon>Magnoliopsida</taxon>
        <taxon>eudicotyledons</taxon>
        <taxon>Gunneridae</taxon>
        <taxon>Pentapetalae</taxon>
        <taxon>rosids</taxon>
        <taxon>malvids</taxon>
        <taxon>Sapindales</taxon>
        <taxon>Rutaceae</taxon>
        <taxon>Aurantioideae</taxon>
        <taxon>Citrus</taxon>
    </lineage>
</organism>
<dbReference type="Proteomes" id="UP000829398">
    <property type="component" value="Chromosome 6"/>
</dbReference>
<accession>A0ACB8JMN6</accession>
<dbReference type="EMBL" id="CM039175">
    <property type="protein sequence ID" value="KAH9733808.1"/>
    <property type="molecule type" value="Genomic_DNA"/>
</dbReference>
<keyword evidence="2" id="KW-1185">Reference proteome</keyword>
<sequence>MDEYEANNEFWEDDGDDRASEVDRDKMRCRRGRQERGYKKDDEDRDLEEKKVKLAIIEFTNYAIIWWDRLVNNRRRNRERPIAILTQGSKSVENYQKEMEIAMIRANVEEDREDTMARFLIGLNKEIANVVEL</sequence>
<reference evidence="2" key="1">
    <citation type="journal article" date="2023" name="Hortic. Res.">
        <title>A chromosome-level phased genome enabling allele-level studies in sweet orange: a case study on citrus Huanglongbing tolerance.</title>
        <authorList>
            <person name="Wu B."/>
            <person name="Yu Q."/>
            <person name="Deng Z."/>
            <person name="Duan Y."/>
            <person name="Luo F."/>
            <person name="Gmitter F. Jr."/>
        </authorList>
    </citation>
    <scope>NUCLEOTIDE SEQUENCE [LARGE SCALE GENOMIC DNA]</scope>
    <source>
        <strain evidence="2">cv. Valencia</strain>
    </source>
</reference>
<evidence type="ECO:0000313" key="1">
    <source>
        <dbReference type="EMBL" id="KAH9733808.1"/>
    </source>
</evidence>
<name>A0ACB8JMN6_CITSI</name>
<evidence type="ECO:0000313" key="2">
    <source>
        <dbReference type="Proteomes" id="UP000829398"/>
    </source>
</evidence>
<comment type="caution">
    <text evidence="1">The sequence shown here is derived from an EMBL/GenBank/DDBJ whole genome shotgun (WGS) entry which is preliminary data.</text>
</comment>
<protein>
    <submittedName>
        <fullName evidence="1">Uncharacterized protein</fullName>
    </submittedName>
</protein>
<gene>
    <name evidence="1" type="ORF">KPL71_017140</name>
</gene>